<dbReference type="InterPro" id="IPR032466">
    <property type="entry name" value="Metal_Hydrolase"/>
</dbReference>
<dbReference type="PANTHER" id="PTHR11409:SF43">
    <property type="entry name" value="ADENOSINE DEAMINASE"/>
    <property type="match status" value="1"/>
</dbReference>
<dbReference type="Proteomes" id="UP001160882">
    <property type="component" value="Unassembled WGS sequence"/>
</dbReference>
<organism evidence="1 2">
    <name type="scientific">Pseudomonas mosselii</name>
    <dbReference type="NCBI Taxonomy" id="78327"/>
    <lineage>
        <taxon>Bacteria</taxon>
        <taxon>Pseudomonadati</taxon>
        <taxon>Pseudomonadota</taxon>
        <taxon>Gammaproteobacteria</taxon>
        <taxon>Pseudomonadales</taxon>
        <taxon>Pseudomonadaceae</taxon>
        <taxon>Pseudomonas</taxon>
    </lineage>
</organism>
<dbReference type="RefSeq" id="WP_280082733.1">
    <property type="nucleotide sequence ID" value="NZ_JAOCGG010000038.1"/>
</dbReference>
<protein>
    <recommendedName>
        <fullName evidence="3">Adenosine deaminase</fullName>
    </recommendedName>
</protein>
<comment type="caution">
    <text evidence="1">The sequence shown here is derived from an EMBL/GenBank/DDBJ whole genome shotgun (WGS) entry which is preliminary data.</text>
</comment>
<gene>
    <name evidence="1" type="ORF">N5I14_17145</name>
</gene>
<proteinExistence type="predicted"/>
<dbReference type="NCBIfam" id="NF041744">
    <property type="entry name" value="RdrB"/>
    <property type="match status" value="1"/>
</dbReference>
<sequence>MIKRSLLELATSELFTSAAHADLLLAFLRGKVKFAPADDYSRWHAQRIEGLAKSLDTNHSRRFRRTDIDHAFGGLLAEDMFDTPDFPMLDALFDRLMVRNGDYLHYRDDQAQAYSKMAVDLDPVLLAGWNLAGWQRRHEHHEPRDFRRIVNSQKLFHAPDAASNKPYAEGHVHLGGIAFDGVVLVSSLFAIESDSKGDREILRRLRRVLAVLIEREQERDEKRDKGIVGKLKRATTIESWQEPMPLNLFWHYFQFSNRPEREIDGHWLLRQVADALKPLHGGAPRYGEGWAWLVIWLWHTYQQENTPLTVRVGIFYLFSELMTLRKELIMDGQGLTRFTEDYSRSDLATIAKKAANPENIARLLSARGDLVEFKVPESMIKPIRFAEMARVIGRAQGAPLPETEGAFGFPDYSPMKPGHQKYLESNERWHFCMHFSRSGSKKKSTLGRRLTPEHDARRCWAQAAKLLQALESEDDTDHPAFLGGVANPNFHFQPSRWLRGLDVAGDENALRIEWFAPVLRWMRSHIHTHREGHVATPGFHLSIHAGEDYAHPLSGMRHVDETVRFCEMRSGDRLGHALALGIAPQDWVNRQGDMILPVDEHLDNLVWLWHYACELGGRVELASRVIHRLERRIARFAREVDWCGALKTIELLAPFTSPRSAAAKAGVMPSPDLLFDAWQLRRNCHFQFEQNHPVELRDRKLTASVPDFQRLARSKVSMDLQGDGEQTATELYLLRHMTISAGRSQPPRTVIIEAADKGKRYELASRHGESSDAPLRDYETPEELEFMHALQDYLLDEYDRKGLIIETNPTSNLYVARLEHYGEHPIFRWSPPDERELRDGGDYNRFGLRRGPMRVLINTDDPGIMPTTLRTEFELLREAAIDLGYSRTVAEEWLERLRQYGVDQFHRNHQAVFTAV</sequence>
<dbReference type="AlphaFoldDB" id="A0AA42RYJ8"/>
<evidence type="ECO:0000313" key="2">
    <source>
        <dbReference type="Proteomes" id="UP001160882"/>
    </source>
</evidence>
<dbReference type="PANTHER" id="PTHR11409">
    <property type="entry name" value="ADENOSINE DEAMINASE"/>
    <property type="match status" value="1"/>
</dbReference>
<dbReference type="Gene3D" id="3.20.20.140">
    <property type="entry name" value="Metal-dependent hydrolases"/>
    <property type="match status" value="2"/>
</dbReference>
<dbReference type="GO" id="GO:0005829">
    <property type="term" value="C:cytosol"/>
    <property type="evidence" value="ECO:0007669"/>
    <property type="project" value="TreeGrafter"/>
</dbReference>
<dbReference type="GO" id="GO:0004000">
    <property type="term" value="F:adenosine deaminase activity"/>
    <property type="evidence" value="ECO:0007669"/>
    <property type="project" value="TreeGrafter"/>
</dbReference>
<evidence type="ECO:0008006" key="3">
    <source>
        <dbReference type="Google" id="ProtNLM"/>
    </source>
</evidence>
<dbReference type="GO" id="GO:0046103">
    <property type="term" value="P:inosine biosynthetic process"/>
    <property type="evidence" value="ECO:0007669"/>
    <property type="project" value="TreeGrafter"/>
</dbReference>
<dbReference type="EMBL" id="JAOCGG010000038">
    <property type="protein sequence ID" value="MDH1631972.1"/>
    <property type="molecule type" value="Genomic_DNA"/>
</dbReference>
<dbReference type="GO" id="GO:0006154">
    <property type="term" value="P:adenosine catabolic process"/>
    <property type="evidence" value="ECO:0007669"/>
    <property type="project" value="TreeGrafter"/>
</dbReference>
<dbReference type="SUPFAM" id="SSF51556">
    <property type="entry name" value="Metallo-dependent hydrolases"/>
    <property type="match status" value="1"/>
</dbReference>
<name>A0AA42RYJ8_9PSED</name>
<dbReference type="InterPro" id="IPR006330">
    <property type="entry name" value="Ado/ade_deaminase"/>
</dbReference>
<accession>A0AA42RYJ8</accession>
<evidence type="ECO:0000313" key="1">
    <source>
        <dbReference type="EMBL" id="MDH1631972.1"/>
    </source>
</evidence>
<reference evidence="1" key="1">
    <citation type="submission" date="2022-09" db="EMBL/GenBank/DDBJ databases">
        <title>Intensive care unit water sources are persistently colonized with multi-drug resistant bacteria and are the site of extensive horizontal gene transfer of antibiotic resistance genes.</title>
        <authorList>
            <person name="Diorio-Toth L."/>
        </authorList>
    </citation>
    <scope>NUCLEOTIDE SEQUENCE</scope>
    <source>
        <strain evidence="1">GD03782</strain>
    </source>
</reference>
<dbReference type="GO" id="GO:0043103">
    <property type="term" value="P:hypoxanthine salvage"/>
    <property type="evidence" value="ECO:0007669"/>
    <property type="project" value="TreeGrafter"/>
</dbReference>